<dbReference type="AlphaFoldDB" id="A0A8J3XRU0"/>
<dbReference type="Proteomes" id="UP000644610">
    <property type="component" value="Unassembled WGS sequence"/>
</dbReference>
<reference evidence="3" key="1">
    <citation type="submission" date="2021-01" db="EMBL/GenBank/DDBJ databases">
        <title>Whole genome shotgun sequence of Planotetraspora silvatica NBRC 100141.</title>
        <authorList>
            <person name="Komaki H."/>
            <person name="Tamura T."/>
        </authorList>
    </citation>
    <scope>NUCLEOTIDE SEQUENCE</scope>
    <source>
        <strain evidence="3">NBRC 100141</strain>
    </source>
</reference>
<evidence type="ECO:0000313" key="4">
    <source>
        <dbReference type="Proteomes" id="UP000644610"/>
    </source>
</evidence>
<organism evidence="3 4">
    <name type="scientific">Planotetraspora silvatica</name>
    <dbReference type="NCBI Taxonomy" id="234614"/>
    <lineage>
        <taxon>Bacteria</taxon>
        <taxon>Bacillati</taxon>
        <taxon>Actinomycetota</taxon>
        <taxon>Actinomycetes</taxon>
        <taxon>Streptosporangiales</taxon>
        <taxon>Streptosporangiaceae</taxon>
        <taxon>Planotetraspora</taxon>
    </lineage>
</organism>
<feature type="signal peptide" evidence="2">
    <location>
        <begin position="1"/>
        <end position="24"/>
    </location>
</feature>
<evidence type="ECO:0000256" key="1">
    <source>
        <dbReference type="SAM" id="MobiDB-lite"/>
    </source>
</evidence>
<keyword evidence="2" id="KW-0732">Signal</keyword>
<evidence type="ECO:0000313" key="3">
    <source>
        <dbReference type="EMBL" id="GII49791.1"/>
    </source>
</evidence>
<feature type="chain" id="PRO_5039613027" evidence="2">
    <location>
        <begin position="25"/>
        <end position="165"/>
    </location>
</feature>
<accession>A0A8J3XRU0</accession>
<comment type="caution">
    <text evidence="3">The sequence shown here is derived from an EMBL/GenBank/DDBJ whole genome shotgun (WGS) entry which is preliminary data.</text>
</comment>
<proteinExistence type="predicted"/>
<dbReference type="EMBL" id="BOOQ01000046">
    <property type="protein sequence ID" value="GII49791.1"/>
    <property type="molecule type" value="Genomic_DNA"/>
</dbReference>
<dbReference type="RefSeq" id="WP_203979328.1">
    <property type="nucleotide sequence ID" value="NZ_BAAAKY010000030.1"/>
</dbReference>
<name>A0A8J3XRU0_9ACTN</name>
<sequence>MRLSKTLAAAGLLSLSLLTGTAAAGAAFADAHSPQPASKATVPVQAIADKAKISDQKHDRNEAGDKGSGLHRRTSASISATAAPGKIRQGGTYTVAITTTGVPNGTTATVQGIDDGHDYTVTVHNGRASKTLRIARDAKPGSHTVKVSVGDLHDSADLTIVHGGN</sequence>
<feature type="region of interest" description="Disordered" evidence="1">
    <location>
        <begin position="51"/>
        <end position="83"/>
    </location>
</feature>
<protein>
    <submittedName>
        <fullName evidence="3">Uncharacterized protein</fullName>
    </submittedName>
</protein>
<feature type="compositionally biased region" description="Basic and acidic residues" evidence="1">
    <location>
        <begin position="51"/>
        <end position="65"/>
    </location>
</feature>
<gene>
    <name evidence="3" type="ORF">Psi02_62150</name>
</gene>
<keyword evidence="4" id="KW-1185">Reference proteome</keyword>
<evidence type="ECO:0000256" key="2">
    <source>
        <dbReference type="SAM" id="SignalP"/>
    </source>
</evidence>